<accession>A0A1H9UEZ0</accession>
<dbReference type="Proteomes" id="UP000182471">
    <property type="component" value="Unassembled WGS sequence"/>
</dbReference>
<keyword evidence="1" id="KW-0812">Transmembrane</keyword>
<sequence>MKDSKRIIRYLIINLLLASSVGILVMPLALKIVPHYMSVLQIISIVLLGFVLLVPNIFYGKLMEKRLSISRNGCQLLIVFLMTVSVISIYLLVAFFGGDVFIPSKDNWIQWIKIVGIFVLLENILFWSGIIRIYVSSAQLGLKWRIIGIVCGLIPIVHLVVLIKLIKIVSAEIYFENDKLLLDENRKNDQICKTKYPILLVHGVFFRDFKYLNYWGRIPKELVKNGATCFTGNHQSAAAVADSARELDERIKEIVQKTGCEKVNIIAHSKGGLDSRYAISRLGTSKYVASLTTINTPHRGCEFADFLLNGIGEAKQQFVARTYNSAFKKLGDENPDFLSAVYDLTASSCAKFNQEVPDAPNVLYQSIGSKLNKIISGRFPLNMTYQFVKYFDGDNDGLVGEKSFRWGSNYKFLVNNQSSRGISHGDMIDLNRENIKGFDVREFYVQLVADLKKKGY</sequence>
<dbReference type="EMBL" id="FOGW01000028">
    <property type="protein sequence ID" value="SES08015.1"/>
    <property type="molecule type" value="Genomic_DNA"/>
</dbReference>
<feature type="transmembrane region" description="Helical" evidence="1">
    <location>
        <begin position="76"/>
        <end position="96"/>
    </location>
</feature>
<dbReference type="Pfam" id="PF00561">
    <property type="entry name" value="Abhydrolase_1"/>
    <property type="match status" value="1"/>
</dbReference>
<organism evidence="3 4">
    <name type="scientific">Lachnobacterium bovis</name>
    <dbReference type="NCBI Taxonomy" id="140626"/>
    <lineage>
        <taxon>Bacteria</taxon>
        <taxon>Bacillati</taxon>
        <taxon>Bacillota</taxon>
        <taxon>Clostridia</taxon>
        <taxon>Lachnospirales</taxon>
        <taxon>Lachnospiraceae</taxon>
        <taxon>Lachnobacterium</taxon>
    </lineage>
</organism>
<dbReference type="InterPro" id="IPR000073">
    <property type="entry name" value="AB_hydrolase_1"/>
</dbReference>
<feature type="transmembrane region" description="Helical" evidence="1">
    <location>
        <begin position="7"/>
        <end position="30"/>
    </location>
</feature>
<keyword evidence="1" id="KW-0472">Membrane</keyword>
<evidence type="ECO:0000313" key="4">
    <source>
        <dbReference type="Proteomes" id="UP000182471"/>
    </source>
</evidence>
<evidence type="ECO:0000313" key="3">
    <source>
        <dbReference type="EMBL" id="SES08015.1"/>
    </source>
</evidence>
<dbReference type="SUPFAM" id="SSF53474">
    <property type="entry name" value="alpha/beta-Hydrolases"/>
    <property type="match status" value="1"/>
</dbReference>
<evidence type="ECO:0000256" key="1">
    <source>
        <dbReference type="SAM" id="Phobius"/>
    </source>
</evidence>
<dbReference type="InterPro" id="IPR029058">
    <property type="entry name" value="AB_hydrolase_fold"/>
</dbReference>
<feature type="transmembrane region" description="Helical" evidence="1">
    <location>
        <begin position="108"/>
        <end position="134"/>
    </location>
</feature>
<feature type="transmembrane region" description="Helical" evidence="1">
    <location>
        <begin position="146"/>
        <end position="166"/>
    </location>
</feature>
<protein>
    <submittedName>
        <fullName evidence="3">Triacylglycerol lipase</fullName>
    </submittedName>
</protein>
<dbReference type="RefSeq" id="WP_083383556.1">
    <property type="nucleotide sequence ID" value="NZ_FOGW01000028.1"/>
</dbReference>
<name>A0A1H9UEZ0_9FIRM</name>
<evidence type="ECO:0000259" key="2">
    <source>
        <dbReference type="Pfam" id="PF00561"/>
    </source>
</evidence>
<dbReference type="AlphaFoldDB" id="A0A1H9UEZ0"/>
<dbReference type="Gene3D" id="3.40.50.1820">
    <property type="entry name" value="alpha/beta hydrolase"/>
    <property type="match status" value="1"/>
</dbReference>
<keyword evidence="1" id="KW-1133">Transmembrane helix</keyword>
<dbReference type="PANTHER" id="PTHR11440">
    <property type="entry name" value="LECITHIN-CHOLESTEROL ACYLTRANSFERASE-RELATED"/>
    <property type="match status" value="1"/>
</dbReference>
<reference evidence="4" key="1">
    <citation type="submission" date="2016-10" db="EMBL/GenBank/DDBJ databases">
        <authorList>
            <person name="Varghese N."/>
            <person name="Submissions S."/>
        </authorList>
    </citation>
    <scope>NUCLEOTIDE SEQUENCE [LARGE SCALE GENOMIC DNA]</scope>
    <source>
        <strain evidence="4">S1b</strain>
    </source>
</reference>
<gene>
    <name evidence="3" type="ORF">SAMN02910429_02080</name>
</gene>
<feature type="domain" description="AB hydrolase-1" evidence="2">
    <location>
        <begin position="196"/>
        <end position="352"/>
    </location>
</feature>
<keyword evidence="4" id="KW-1185">Reference proteome</keyword>
<proteinExistence type="predicted"/>
<feature type="transmembrane region" description="Helical" evidence="1">
    <location>
        <begin position="36"/>
        <end position="55"/>
    </location>
</feature>